<proteinExistence type="predicted"/>
<keyword evidence="3" id="KW-1185">Reference proteome</keyword>
<dbReference type="InterPro" id="IPR046123">
    <property type="entry name" value="DUF6120"/>
</dbReference>
<dbReference type="Proteomes" id="UP000593601">
    <property type="component" value="Chromosome"/>
</dbReference>
<keyword evidence="1" id="KW-1133">Transmembrane helix</keyword>
<gene>
    <name evidence="2" type="ORF">INP51_10105</name>
</gene>
<organism evidence="2 3">
    <name type="scientific">Blautia liquoris</name>
    <dbReference type="NCBI Taxonomy" id="2779518"/>
    <lineage>
        <taxon>Bacteria</taxon>
        <taxon>Bacillati</taxon>
        <taxon>Bacillota</taxon>
        <taxon>Clostridia</taxon>
        <taxon>Lachnospirales</taxon>
        <taxon>Lachnospiraceae</taxon>
        <taxon>Blautia</taxon>
    </lineage>
</organism>
<keyword evidence="1" id="KW-0812">Transmembrane</keyword>
<dbReference type="KEGG" id="bliq:INP51_10105"/>
<accession>A0A7M2RDH3</accession>
<evidence type="ECO:0000313" key="2">
    <source>
        <dbReference type="EMBL" id="QOV18369.1"/>
    </source>
</evidence>
<evidence type="ECO:0000313" key="3">
    <source>
        <dbReference type="Proteomes" id="UP000593601"/>
    </source>
</evidence>
<dbReference type="EMBL" id="CP063304">
    <property type="protein sequence ID" value="QOV18369.1"/>
    <property type="molecule type" value="Genomic_DNA"/>
</dbReference>
<evidence type="ECO:0000256" key="1">
    <source>
        <dbReference type="SAM" id="Phobius"/>
    </source>
</evidence>
<feature type="transmembrane region" description="Helical" evidence="1">
    <location>
        <begin position="83"/>
        <end position="105"/>
    </location>
</feature>
<dbReference type="Pfam" id="PF19615">
    <property type="entry name" value="DUF6120"/>
    <property type="match status" value="1"/>
</dbReference>
<reference evidence="2 3" key="1">
    <citation type="submission" date="2020-10" db="EMBL/GenBank/DDBJ databases">
        <title>Blautia liquoris sp.nov., isolated from the mud in a fermentation cellar used for the production of Chinese strong-flavoured liquor.</title>
        <authorList>
            <person name="Lu L."/>
        </authorList>
    </citation>
    <scope>NUCLEOTIDE SEQUENCE [LARGE SCALE GENOMIC DNA]</scope>
    <source>
        <strain evidence="2 3">LZLJ-3</strain>
    </source>
</reference>
<protein>
    <submittedName>
        <fullName evidence="2">Uncharacterized protein</fullName>
    </submittedName>
</protein>
<name>A0A7M2RDH3_9FIRM</name>
<sequence>MGKNESLYYKKLRCLFPNIGFSEGRFLRDIKLQLNEYSMTHPNASYEEICSFYGEPKDVLMDFISSREGEKLYEEAKRHKQRVMFLHVFLLLVAVMFISMGIYWYKSYQTFNEAVPSTQEIIVKEENK</sequence>
<dbReference type="AlphaFoldDB" id="A0A7M2RDH3"/>
<keyword evidence="1" id="KW-0472">Membrane</keyword>
<dbReference type="RefSeq" id="WP_193734731.1">
    <property type="nucleotide sequence ID" value="NZ_CP063304.1"/>
</dbReference>